<keyword evidence="5 6" id="KW-0472">Membrane</keyword>
<evidence type="ECO:0000313" key="7">
    <source>
        <dbReference type="EMBL" id="SCY94505.1"/>
    </source>
</evidence>
<dbReference type="RefSeq" id="WP_091136073.1">
    <property type="nucleotide sequence ID" value="NZ_FMVJ01000008.1"/>
</dbReference>
<feature type="transmembrane region" description="Helical" evidence="6">
    <location>
        <begin position="74"/>
        <end position="93"/>
    </location>
</feature>
<keyword evidence="8" id="KW-1185">Reference proteome</keyword>
<dbReference type="GO" id="GO:0015658">
    <property type="term" value="F:branched-chain amino acid transmembrane transporter activity"/>
    <property type="evidence" value="ECO:0007669"/>
    <property type="project" value="InterPro"/>
</dbReference>
<feature type="transmembrane region" description="Helical" evidence="6">
    <location>
        <begin position="127"/>
        <end position="150"/>
    </location>
</feature>
<dbReference type="STRING" id="549386.SAMN02927923_03002"/>
<feature type="transmembrane region" description="Helical" evidence="6">
    <location>
        <begin position="262"/>
        <end position="287"/>
    </location>
</feature>
<evidence type="ECO:0000256" key="2">
    <source>
        <dbReference type="ARBA" id="ARBA00022475"/>
    </source>
</evidence>
<keyword evidence="4 6" id="KW-1133">Transmembrane helix</keyword>
<dbReference type="InterPro" id="IPR043428">
    <property type="entry name" value="LivM-like"/>
</dbReference>
<reference evidence="7 8" key="1">
    <citation type="submission" date="2016-10" db="EMBL/GenBank/DDBJ databases">
        <authorList>
            <person name="de Groot N.N."/>
        </authorList>
    </citation>
    <scope>NUCLEOTIDE SEQUENCE [LARGE SCALE GENOMIC DNA]</scope>
    <source>
        <strain evidence="7 8">CGMCC 1.7666</strain>
    </source>
</reference>
<evidence type="ECO:0000313" key="8">
    <source>
        <dbReference type="Proteomes" id="UP000199569"/>
    </source>
</evidence>
<sequence length="343" mass="36184">MTQMTQLQSAPMPSAATRLDFLPIAVFAAFAVAPFLASSSGAEGYVLSLLTRVMIFGLAAMSLDLILGYGAMVSFGHAAFFGIGAYAVGILASHGVEDAIIQVPVALAASALFAALTGAVSLRTKGVYFIMITLAFAQMLYFLASSLAAYGGDDGLTLPSRSLVAGSGFLDNDFALYGATLACLLGAYMVSRSIVGSRFGRVLRGTKENAIRMEAIGFQPFHFQLATYVISGMMAGLAGCLLANQAEFVSPAFMTWQRSGELIFMVVLGGLGSLHGAIIGAAAFILLEEFLPEIVHAATFFLNDDLRSRLTENWQMVFGPILILIVLFARGGIMGVLRRGSHG</sequence>
<gene>
    <name evidence="7" type="ORF">SAMN02927923_03002</name>
</gene>
<evidence type="ECO:0000256" key="6">
    <source>
        <dbReference type="SAM" id="Phobius"/>
    </source>
</evidence>
<feature type="transmembrane region" description="Helical" evidence="6">
    <location>
        <begin position="174"/>
        <end position="195"/>
    </location>
</feature>
<dbReference type="OrthoDB" id="9804361at2"/>
<dbReference type="AlphaFoldDB" id="A0A1G5K1I1"/>
<keyword evidence="2" id="KW-1003">Cell membrane</keyword>
<dbReference type="Proteomes" id="UP000199569">
    <property type="component" value="Unassembled WGS sequence"/>
</dbReference>
<feature type="transmembrane region" description="Helical" evidence="6">
    <location>
        <begin position="99"/>
        <end position="120"/>
    </location>
</feature>
<proteinExistence type="predicted"/>
<evidence type="ECO:0000256" key="4">
    <source>
        <dbReference type="ARBA" id="ARBA00022989"/>
    </source>
</evidence>
<dbReference type="PANTHER" id="PTHR30482:SF17">
    <property type="entry name" value="ABC TRANSPORTER ATP-BINDING PROTEIN"/>
    <property type="match status" value="1"/>
</dbReference>
<evidence type="ECO:0000256" key="5">
    <source>
        <dbReference type="ARBA" id="ARBA00023136"/>
    </source>
</evidence>
<feature type="transmembrane region" description="Helical" evidence="6">
    <location>
        <begin position="21"/>
        <end position="39"/>
    </location>
</feature>
<dbReference type="EMBL" id="FMVJ01000008">
    <property type="protein sequence ID" value="SCY94505.1"/>
    <property type="molecule type" value="Genomic_DNA"/>
</dbReference>
<dbReference type="Pfam" id="PF02653">
    <property type="entry name" value="BPD_transp_2"/>
    <property type="match status" value="1"/>
</dbReference>
<comment type="subcellular location">
    <subcellularLocation>
        <location evidence="1">Cell membrane</location>
        <topology evidence="1">Multi-pass membrane protein</topology>
    </subcellularLocation>
</comment>
<evidence type="ECO:0000256" key="3">
    <source>
        <dbReference type="ARBA" id="ARBA00022692"/>
    </source>
</evidence>
<dbReference type="CDD" id="cd06581">
    <property type="entry name" value="TM_PBP1_LivM_like"/>
    <property type="match status" value="1"/>
</dbReference>
<keyword evidence="3 6" id="KW-0812">Transmembrane</keyword>
<protein>
    <submittedName>
        <fullName evidence="7">Amino acid/amide ABC transporter membrane protein 2, HAAT family (TC 3.A.1.4.-)</fullName>
    </submittedName>
</protein>
<dbReference type="InterPro" id="IPR001851">
    <property type="entry name" value="ABC_transp_permease"/>
</dbReference>
<feature type="transmembrane region" description="Helical" evidence="6">
    <location>
        <begin position="317"/>
        <end position="337"/>
    </location>
</feature>
<evidence type="ECO:0000256" key="1">
    <source>
        <dbReference type="ARBA" id="ARBA00004651"/>
    </source>
</evidence>
<dbReference type="PANTHER" id="PTHR30482">
    <property type="entry name" value="HIGH-AFFINITY BRANCHED-CHAIN AMINO ACID TRANSPORT SYSTEM PERMEASE"/>
    <property type="match status" value="1"/>
</dbReference>
<accession>A0A1G5K1I1</accession>
<organism evidence="7 8">
    <name type="scientific">Microvirga guangxiensis</name>
    <dbReference type="NCBI Taxonomy" id="549386"/>
    <lineage>
        <taxon>Bacteria</taxon>
        <taxon>Pseudomonadati</taxon>
        <taxon>Pseudomonadota</taxon>
        <taxon>Alphaproteobacteria</taxon>
        <taxon>Hyphomicrobiales</taxon>
        <taxon>Methylobacteriaceae</taxon>
        <taxon>Microvirga</taxon>
    </lineage>
</organism>
<feature type="transmembrane region" description="Helical" evidence="6">
    <location>
        <begin position="45"/>
        <end position="67"/>
    </location>
</feature>
<dbReference type="GO" id="GO:0005886">
    <property type="term" value="C:plasma membrane"/>
    <property type="evidence" value="ECO:0007669"/>
    <property type="project" value="UniProtKB-SubCell"/>
</dbReference>
<name>A0A1G5K1I1_9HYPH</name>